<organism evidence="1 2">
    <name type="scientific">Sandaracinobacteroides saxicola</name>
    <dbReference type="NCBI Taxonomy" id="2759707"/>
    <lineage>
        <taxon>Bacteria</taxon>
        <taxon>Pseudomonadati</taxon>
        <taxon>Pseudomonadota</taxon>
        <taxon>Alphaproteobacteria</taxon>
        <taxon>Sphingomonadales</taxon>
        <taxon>Sphingosinicellaceae</taxon>
        <taxon>Sandaracinobacteroides</taxon>
    </lineage>
</organism>
<dbReference type="KEGG" id="sand:H3309_05795"/>
<keyword evidence="1" id="KW-0489">Methyltransferase</keyword>
<dbReference type="EMBL" id="CP059851">
    <property type="protein sequence ID" value="QMW23978.1"/>
    <property type="molecule type" value="Genomic_DNA"/>
</dbReference>
<evidence type="ECO:0000313" key="2">
    <source>
        <dbReference type="Proteomes" id="UP000515292"/>
    </source>
</evidence>
<keyword evidence="2" id="KW-1185">Reference proteome</keyword>
<dbReference type="NCBIfam" id="TIGR03054">
    <property type="entry name" value="photo_alph_chp1"/>
    <property type="match status" value="1"/>
</dbReference>
<reference evidence="1 2" key="1">
    <citation type="submission" date="2020-07" db="EMBL/GenBank/DDBJ databases">
        <title>Complete genome sequence for Sandaracinobacter sp. M6.</title>
        <authorList>
            <person name="Tang Y."/>
            <person name="Liu Q."/>
            <person name="Guo Z."/>
            <person name="Lei P."/>
            <person name="Huang B."/>
        </authorList>
    </citation>
    <scope>NUCLEOTIDE SEQUENCE [LARGE SCALE GENOMIC DNA]</scope>
    <source>
        <strain evidence="1 2">M6</strain>
    </source>
</reference>
<protein>
    <submittedName>
        <fullName evidence="1">Phosphonoacetaldehyde methylase</fullName>
    </submittedName>
</protein>
<name>A0A7G5IKT6_9SPHN</name>
<accession>A0A7G5IKT6</accession>
<keyword evidence="1" id="KW-0808">Transferase</keyword>
<dbReference type="InterPro" id="IPR017495">
    <property type="entry name" value="PuhC"/>
</dbReference>
<proteinExistence type="predicted"/>
<sequence length="165" mass="17027">MSHDHHAEPFPRAMLLLAGGLIATTLLLTTAVRLGWVAQSADPVALRAAAQTKALASRDLRFLDAPGGGVQILDAKTGAVAGSVQAGSTNGFIRGVMRGLARERRLAGKSPETPFRLTAWANGELSLTDLATGRVIEVGSFGATNRNAFAALLPGIAPLPTPPSP</sequence>
<dbReference type="AlphaFoldDB" id="A0A7G5IKT6"/>
<dbReference type="RefSeq" id="WP_182297801.1">
    <property type="nucleotide sequence ID" value="NZ_CP059851.1"/>
</dbReference>
<evidence type="ECO:0000313" key="1">
    <source>
        <dbReference type="EMBL" id="QMW23978.1"/>
    </source>
</evidence>
<dbReference type="Proteomes" id="UP000515292">
    <property type="component" value="Chromosome"/>
</dbReference>
<dbReference type="GO" id="GO:0008168">
    <property type="term" value="F:methyltransferase activity"/>
    <property type="evidence" value="ECO:0007669"/>
    <property type="project" value="UniProtKB-KW"/>
</dbReference>
<gene>
    <name evidence="1" type="ORF">H3309_05795</name>
</gene>
<dbReference type="GO" id="GO:0032259">
    <property type="term" value="P:methylation"/>
    <property type="evidence" value="ECO:0007669"/>
    <property type="project" value="UniProtKB-KW"/>
</dbReference>